<dbReference type="PRINTS" id="PR01693">
    <property type="entry name" value="CYANASE"/>
</dbReference>
<dbReference type="SUPFAM" id="SSF55234">
    <property type="entry name" value="Cyanase C-terminal domain"/>
    <property type="match status" value="1"/>
</dbReference>
<protein>
    <recommendedName>
        <fullName evidence="2">Cyanate lyase C-terminal domain-containing protein</fullName>
    </recommendedName>
</protein>
<feature type="domain" description="Cyanate lyase C-terminal" evidence="2">
    <location>
        <begin position="166"/>
        <end position="244"/>
    </location>
</feature>
<dbReference type="AlphaFoldDB" id="A0A3N4LHB0"/>
<dbReference type="SMART" id="SM01116">
    <property type="entry name" value="Cyanate_lyase"/>
    <property type="match status" value="1"/>
</dbReference>
<reference evidence="3 4" key="1">
    <citation type="journal article" date="2018" name="Nat. Ecol. Evol.">
        <title>Pezizomycetes genomes reveal the molecular basis of ectomycorrhizal truffle lifestyle.</title>
        <authorList>
            <person name="Murat C."/>
            <person name="Payen T."/>
            <person name="Noel B."/>
            <person name="Kuo A."/>
            <person name="Morin E."/>
            <person name="Chen J."/>
            <person name="Kohler A."/>
            <person name="Krizsan K."/>
            <person name="Balestrini R."/>
            <person name="Da Silva C."/>
            <person name="Montanini B."/>
            <person name="Hainaut M."/>
            <person name="Levati E."/>
            <person name="Barry K.W."/>
            <person name="Belfiori B."/>
            <person name="Cichocki N."/>
            <person name="Clum A."/>
            <person name="Dockter R.B."/>
            <person name="Fauchery L."/>
            <person name="Guy J."/>
            <person name="Iotti M."/>
            <person name="Le Tacon F."/>
            <person name="Lindquist E.A."/>
            <person name="Lipzen A."/>
            <person name="Malagnac F."/>
            <person name="Mello A."/>
            <person name="Molinier V."/>
            <person name="Miyauchi S."/>
            <person name="Poulain J."/>
            <person name="Riccioni C."/>
            <person name="Rubini A."/>
            <person name="Sitrit Y."/>
            <person name="Splivallo R."/>
            <person name="Traeger S."/>
            <person name="Wang M."/>
            <person name="Zifcakova L."/>
            <person name="Wipf D."/>
            <person name="Zambonelli A."/>
            <person name="Paolocci F."/>
            <person name="Nowrousian M."/>
            <person name="Ottonello S."/>
            <person name="Baldrian P."/>
            <person name="Spatafora J.W."/>
            <person name="Henrissat B."/>
            <person name="Nagy L.G."/>
            <person name="Aury J.M."/>
            <person name="Wincker P."/>
            <person name="Grigoriev I.V."/>
            <person name="Bonfante P."/>
            <person name="Martin F.M."/>
        </authorList>
    </citation>
    <scope>NUCLEOTIDE SEQUENCE [LARGE SCALE GENOMIC DNA]</scope>
    <source>
        <strain evidence="3 4">ATCC MYA-4762</strain>
    </source>
</reference>
<dbReference type="Proteomes" id="UP000267821">
    <property type="component" value="Unassembled WGS sequence"/>
</dbReference>
<gene>
    <name evidence="3" type="ORF">L211DRAFT_487563</name>
</gene>
<dbReference type="PANTHER" id="PTHR34186:SF2">
    <property type="entry name" value="CYANATE HYDRATASE"/>
    <property type="match status" value="1"/>
</dbReference>
<proteinExistence type="predicted"/>
<keyword evidence="4" id="KW-1185">Reference proteome</keyword>
<dbReference type="STRING" id="1051890.A0A3N4LHB0"/>
<dbReference type="Pfam" id="PF02560">
    <property type="entry name" value="Cyanate_lyase"/>
    <property type="match status" value="1"/>
</dbReference>
<dbReference type="EMBL" id="ML121566">
    <property type="protein sequence ID" value="RPB20869.1"/>
    <property type="molecule type" value="Genomic_DNA"/>
</dbReference>
<dbReference type="InterPro" id="IPR003712">
    <property type="entry name" value="Cyanate_lyase_C"/>
</dbReference>
<dbReference type="InterPro" id="IPR008076">
    <property type="entry name" value="Cyanase"/>
</dbReference>
<feature type="region of interest" description="Disordered" evidence="1">
    <location>
        <begin position="25"/>
        <end position="63"/>
    </location>
</feature>
<accession>A0A3N4LHB0</accession>
<evidence type="ECO:0000313" key="3">
    <source>
        <dbReference type="EMBL" id="RPB20869.1"/>
    </source>
</evidence>
<evidence type="ECO:0000313" key="4">
    <source>
        <dbReference type="Proteomes" id="UP000267821"/>
    </source>
</evidence>
<organism evidence="3 4">
    <name type="scientific">Terfezia boudieri ATCC MYA-4762</name>
    <dbReference type="NCBI Taxonomy" id="1051890"/>
    <lineage>
        <taxon>Eukaryota</taxon>
        <taxon>Fungi</taxon>
        <taxon>Dikarya</taxon>
        <taxon>Ascomycota</taxon>
        <taxon>Pezizomycotina</taxon>
        <taxon>Pezizomycetes</taxon>
        <taxon>Pezizales</taxon>
        <taxon>Pezizaceae</taxon>
        <taxon>Terfezia</taxon>
    </lineage>
</organism>
<dbReference type="Gene3D" id="3.30.1160.10">
    <property type="entry name" value="Cyanate lyase, C-terminal domain"/>
    <property type="match status" value="1"/>
</dbReference>
<dbReference type="PANTHER" id="PTHR34186">
    <property type="entry name" value="CYANATE HYDRATASE"/>
    <property type="match status" value="1"/>
</dbReference>
<evidence type="ECO:0000259" key="2">
    <source>
        <dbReference type="SMART" id="SM01116"/>
    </source>
</evidence>
<dbReference type="InterPro" id="IPR036581">
    <property type="entry name" value="Cyanate_lyase_C_sf"/>
</dbReference>
<dbReference type="OrthoDB" id="10019422at2759"/>
<dbReference type="GO" id="GO:0008824">
    <property type="term" value="F:cyanate hydratase activity"/>
    <property type="evidence" value="ECO:0007669"/>
    <property type="project" value="InterPro"/>
</dbReference>
<sequence>MWPAAEATSYDAWLHMQLYLHRSPDIHKTRGETNPRPTRRKSAGPTSPTPPEPVISERTKGKRREVPDILLHTKFYITPPPNPIPQIPIMSETLQLILSAKALNNHTFTSLASLLPSRNEVSTASLLLSRHPPPSPIEIETLSTALQIREDILVEYFSSTPDRGETALEMPPREPLMYRLYEAVMNYGKAYKAIMNEMFGDGIMSAIAFKTEVAKEVVVDPETGVESTWAVITMKGKWLPYAKF</sequence>
<evidence type="ECO:0000256" key="1">
    <source>
        <dbReference type="SAM" id="MobiDB-lite"/>
    </source>
</evidence>
<name>A0A3N4LHB0_9PEZI</name>
<dbReference type="InParanoid" id="A0A3N4LHB0"/>